<organism evidence="1 2">
    <name type="scientific">Vitrella brassicaformis (strain CCMP3155)</name>
    <dbReference type="NCBI Taxonomy" id="1169540"/>
    <lineage>
        <taxon>Eukaryota</taxon>
        <taxon>Sar</taxon>
        <taxon>Alveolata</taxon>
        <taxon>Colpodellida</taxon>
        <taxon>Vitrellaceae</taxon>
        <taxon>Vitrella</taxon>
    </lineage>
</organism>
<sequence length="216" mass="24930">MQTVHSSSAESHQSDLPRVVLDDETLGLIRDEFQHSRSLPCGTIRSLAANLFYNLVYPLLDQLRKTGLRIRKVIDAYNMNDDDDRSQVSEVHYTILECEDERLLFVITTPGPLNGWRQEGELLKRLLADGMTHGFITDGASWLVVNIAFFDPEWADGSRDTEKRLYFKPQRMFWLATEPQAIMDYLVEAIGRKRKGDDFESFYRLKGYRAYAGQKS</sequence>
<dbReference type="InParanoid" id="A0A0G4GTJ9"/>
<keyword evidence="2" id="KW-1185">Reference proteome</keyword>
<dbReference type="AlphaFoldDB" id="A0A0G4GTJ9"/>
<evidence type="ECO:0000313" key="1">
    <source>
        <dbReference type="EMBL" id="CEM33823.1"/>
    </source>
</evidence>
<reference evidence="1 2" key="1">
    <citation type="submission" date="2014-11" db="EMBL/GenBank/DDBJ databases">
        <authorList>
            <person name="Zhu J."/>
            <person name="Qi W."/>
            <person name="Song R."/>
        </authorList>
    </citation>
    <scope>NUCLEOTIDE SEQUENCE [LARGE SCALE GENOMIC DNA]</scope>
</reference>
<proteinExistence type="predicted"/>
<protein>
    <submittedName>
        <fullName evidence="1">Uncharacterized protein</fullName>
    </submittedName>
</protein>
<dbReference type="EMBL" id="CDMY01000794">
    <property type="protein sequence ID" value="CEM33823.1"/>
    <property type="molecule type" value="Genomic_DNA"/>
</dbReference>
<dbReference type="Proteomes" id="UP000041254">
    <property type="component" value="Unassembled WGS sequence"/>
</dbReference>
<gene>
    <name evidence="1" type="ORF">Vbra_6354</name>
</gene>
<name>A0A0G4GTJ9_VITBC</name>
<dbReference type="PhylomeDB" id="A0A0G4GTJ9"/>
<evidence type="ECO:0000313" key="2">
    <source>
        <dbReference type="Proteomes" id="UP000041254"/>
    </source>
</evidence>
<accession>A0A0G4GTJ9</accession>
<dbReference type="VEuPathDB" id="CryptoDB:Vbra_6354"/>